<evidence type="ECO:0000313" key="4">
    <source>
        <dbReference type="Proteomes" id="UP000486602"/>
    </source>
</evidence>
<evidence type="ECO:0000256" key="1">
    <source>
        <dbReference type="SAM" id="Coils"/>
    </source>
</evidence>
<evidence type="ECO:0000313" key="3">
    <source>
        <dbReference type="EMBL" id="NEN24222.1"/>
    </source>
</evidence>
<keyword evidence="1" id="KW-0175">Coiled coil</keyword>
<organism evidence="3 4">
    <name type="scientific">Cryomorpha ignava</name>
    <dbReference type="NCBI Taxonomy" id="101383"/>
    <lineage>
        <taxon>Bacteria</taxon>
        <taxon>Pseudomonadati</taxon>
        <taxon>Bacteroidota</taxon>
        <taxon>Flavobacteriia</taxon>
        <taxon>Flavobacteriales</taxon>
        <taxon>Cryomorphaceae</taxon>
        <taxon>Cryomorpha</taxon>
    </lineage>
</organism>
<dbReference type="EMBL" id="JAAGVY010000022">
    <property type="protein sequence ID" value="NEN24222.1"/>
    <property type="molecule type" value="Genomic_DNA"/>
</dbReference>
<gene>
    <name evidence="3" type="ORF">G3O08_11985</name>
</gene>
<dbReference type="RefSeq" id="WP_163285617.1">
    <property type="nucleotide sequence ID" value="NZ_JAAGVY010000022.1"/>
</dbReference>
<dbReference type="AlphaFoldDB" id="A0A7K3WTL4"/>
<evidence type="ECO:0000256" key="2">
    <source>
        <dbReference type="SAM" id="Phobius"/>
    </source>
</evidence>
<feature type="transmembrane region" description="Helical" evidence="2">
    <location>
        <begin position="20"/>
        <end position="46"/>
    </location>
</feature>
<feature type="transmembrane region" description="Helical" evidence="2">
    <location>
        <begin position="301"/>
        <end position="322"/>
    </location>
</feature>
<keyword evidence="2" id="KW-1133">Transmembrane helix</keyword>
<feature type="transmembrane region" description="Helical" evidence="2">
    <location>
        <begin position="96"/>
        <end position="115"/>
    </location>
</feature>
<keyword evidence="4" id="KW-1185">Reference proteome</keyword>
<keyword evidence="2" id="KW-0472">Membrane</keyword>
<reference evidence="3 4" key="1">
    <citation type="submission" date="2020-02" db="EMBL/GenBank/DDBJ databases">
        <title>Out from the shadows clarifying the taxonomy of the family Cryomorphaceae and related taxa by utilizing the GTDB taxonomic framework.</title>
        <authorList>
            <person name="Bowman J.P."/>
        </authorList>
    </citation>
    <scope>NUCLEOTIDE SEQUENCE [LARGE SCALE GENOMIC DNA]</scope>
    <source>
        <strain evidence="3 4">QSSC 1-22</strain>
    </source>
</reference>
<sequence>MKTTTTNIENRVNKLSHVSWGAIFAGFVAALSIIFLLNLLGVGIGFATINPLEERDPLEGLGWGTIIWWTLSNLIALFVGGMIAGRLAGFTDKMDGALHGAIAWSLYVLLSVYLITSAVGNVFSGIAGTASNLFGGDKSKVLVNYEGAQQDAEKTTNMGMDKIKQQIMQVVNKGQSLNILPDDASQELKDVMKNNDVTARGVINSLDVDEFVSDLNFDLDNEGNLKITTEGNDEYFQKEKLKTYLANNTQMTKQEIDGLIEKWETKIQKAVDKAEAKFRELKQEAIAYADKAAEAMAKFSIAAFFALLLGVAAALFGGAMGADQLVIYEKELEVETVTKSDY</sequence>
<protein>
    <submittedName>
        <fullName evidence="3">Uncharacterized protein</fullName>
    </submittedName>
</protein>
<dbReference type="Proteomes" id="UP000486602">
    <property type="component" value="Unassembled WGS sequence"/>
</dbReference>
<accession>A0A7K3WTL4</accession>
<feature type="transmembrane region" description="Helical" evidence="2">
    <location>
        <begin position="66"/>
        <end position="84"/>
    </location>
</feature>
<proteinExistence type="predicted"/>
<comment type="caution">
    <text evidence="3">The sequence shown here is derived from an EMBL/GenBank/DDBJ whole genome shotgun (WGS) entry which is preliminary data.</text>
</comment>
<feature type="coiled-coil region" evidence="1">
    <location>
        <begin position="260"/>
        <end position="291"/>
    </location>
</feature>
<keyword evidence="2" id="KW-0812">Transmembrane</keyword>
<name>A0A7K3WTL4_9FLAO</name>